<dbReference type="InterPro" id="IPR036034">
    <property type="entry name" value="PDZ_sf"/>
</dbReference>
<dbReference type="InterPro" id="IPR014219">
    <property type="entry name" value="SpoIVB"/>
</dbReference>
<sequence>MSQKQKKILGLVTVVIFVLFSFTKTFQTFVNFPKEVRMFESTIKQINLHLPISATVSTSNSKVIKVNGQYDSLKIDLAQPIMVRSKREGKSILSLKLFGLIPFKSVSINVLKDIRVIPGGQTIGVKLKSAGIMVVGHHSIKQENGNSISPAERAGIHVGDLIIKIDGQKVKNVNDLIKKVNKYGKENKAMEIDLVRNKERIKVKVKPIYDSKADTYRLGLFIRDSAAGVGTLTFYDPVTNKYGALGHVITDVDTQKPIIVGEGKILYSNVMSIEKGESGKPGGKRAVFPDENNIIGDITKNTPFGIFGTMYQKPTNGLMNDPIPIALPEEVKKGPAEILTVIQGQKVERFKIEIVNVINQKYPATKGLVIKVTDPKLLKITGGIVQGMSGSPIIQNGKLVGAVTHVFVNDPTSGYGSFIEWMIRDAGLLNNNNLNTLKAS</sequence>
<organism evidence="3 4">
    <name type="scientific">Vulcanibacillus modesticaldus</name>
    <dbReference type="NCBI Taxonomy" id="337097"/>
    <lineage>
        <taxon>Bacteria</taxon>
        <taxon>Bacillati</taxon>
        <taxon>Bacillota</taxon>
        <taxon>Bacilli</taxon>
        <taxon>Bacillales</taxon>
        <taxon>Bacillaceae</taxon>
        <taxon>Vulcanibacillus</taxon>
    </lineage>
</organism>
<dbReference type="Pfam" id="PF13180">
    <property type="entry name" value="PDZ_2"/>
    <property type="match status" value="1"/>
</dbReference>
<evidence type="ECO:0000313" key="3">
    <source>
        <dbReference type="EMBL" id="OEF95529.1"/>
    </source>
</evidence>
<feature type="domain" description="Peptidase S55" evidence="2">
    <location>
        <begin position="199"/>
        <end position="438"/>
    </location>
</feature>
<comment type="caution">
    <text evidence="3">The sequence shown here is derived from an EMBL/GenBank/DDBJ whole genome shotgun (WGS) entry which is preliminary data.</text>
</comment>
<keyword evidence="1" id="KW-0378">Hydrolase</keyword>
<dbReference type="PROSITE" id="PS51494">
    <property type="entry name" value="SPOIVB"/>
    <property type="match status" value="1"/>
</dbReference>
<dbReference type="SUPFAM" id="SSF50156">
    <property type="entry name" value="PDZ domain-like"/>
    <property type="match status" value="1"/>
</dbReference>
<dbReference type="AlphaFoldDB" id="A0A1D2YRT4"/>
<dbReference type="STRING" id="337097.BHF71_04885"/>
<dbReference type="Gene3D" id="2.30.42.10">
    <property type="match status" value="1"/>
</dbReference>
<proteinExistence type="predicted"/>
<dbReference type="SUPFAM" id="SSF50494">
    <property type="entry name" value="Trypsin-like serine proteases"/>
    <property type="match status" value="1"/>
</dbReference>
<reference evidence="3 4" key="1">
    <citation type="submission" date="2016-09" db="EMBL/GenBank/DDBJ databases">
        <title>Draft genome sequence for the type strain of Vulcanibacillus modesticaldus BR, a strictly anaerobic, moderately thermophilic, and nitrate-reducing bacterium from deep sea-hydrothermal vents of the Mid-Atlantic Ridge.</title>
        <authorList>
            <person name="Abin C.A."/>
            <person name="Hollibaugh J.T."/>
        </authorList>
    </citation>
    <scope>NUCLEOTIDE SEQUENCE [LARGE SCALE GENOMIC DNA]</scope>
    <source>
        <strain evidence="3 4">BR</strain>
    </source>
</reference>
<dbReference type="Proteomes" id="UP000243739">
    <property type="component" value="Unassembled WGS sequence"/>
</dbReference>
<dbReference type="GO" id="GO:0008236">
    <property type="term" value="F:serine-type peptidase activity"/>
    <property type="evidence" value="ECO:0007669"/>
    <property type="project" value="UniProtKB-KW"/>
</dbReference>
<dbReference type="EMBL" id="MIJF01000100">
    <property type="protein sequence ID" value="OEF95529.1"/>
    <property type="molecule type" value="Genomic_DNA"/>
</dbReference>
<dbReference type="InterPro" id="IPR009003">
    <property type="entry name" value="Peptidase_S1_PA"/>
</dbReference>
<dbReference type="OrthoDB" id="9765242at2"/>
<protein>
    <submittedName>
        <fullName evidence="3">SpoIVB peptidase</fullName>
    </submittedName>
</protein>
<keyword evidence="1" id="KW-0720">Serine protease</keyword>
<keyword evidence="4" id="KW-1185">Reference proteome</keyword>
<keyword evidence="1" id="KW-0645">Protease</keyword>
<evidence type="ECO:0000313" key="4">
    <source>
        <dbReference type="Proteomes" id="UP000243739"/>
    </source>
</evidence>
<dbReference type="InterPro" id="IPR001478">
    <property type="entry name" value="PDZ"/>
</dbReference>
<dbReference type="InterPro" id="IPR008763">
    <property type="entry name" value="Peptidase_S55"/>
</dbReference>
<evidence type="ECO:0000256" key="1">
    <source>
        <dbReference type="ARBA" id="ARBA00022825"/>
    </source>
</evidence>
<dbReference type="RefSeq" id="WP_069657711.1">
    <property type="nucleotide sequence ID" value="NZ_MIJF01000100.1"/>
</dbReference>
<name>A0A1D2YRT4_9BACI</name>
<gene>
    <name evidence="3" type="ORF">BHF71_04885</name>
</gene>
<evidence type="ECO:0000259" key="2">
    <source>
        <dbReference type="PROSITE" id="PS51494"/>
    </source>
</evidence>
<accession>A0A1D2YRT4</accession>
<dbReference type="Pfam" id="PF05580">
    <property type="entry name" value="Peptidase_S55"/>
    <property type="match status" value="1"/>
</dbReference>
<dbReference type="NCBIfam" id="TIGR02860">
    <property type="entry name" value="spore_IV_B"/>
    <property type="match status" value="1"/>
</dbReference>
<dbReference type="SMART" id="SM00228">
    <property type="entry name" value="PDZ"/>
    <property type="match status" value="1"/>
</dbReference>